<comment type="caution">
    <text evidence="2">The sequence shown here is derived from an EMBL/GenBank/DDBJ whole genome shotgun (WGS) entry which is preliminary data.</text>
</comment>
<proteinExistence type="inferred from homology"/>
<protein>
    <submittedName>
        <fullName evidence="2">Uncharacterized protein</fullName>
    </submittedName>
</protein>
<name>A0ABR1T9C7_9PEZI</name>
<gene>
    <name evidence="2" type="ORF">PG994_013661</name>
</gene>
<evidence type="ECO:0000313" key="3">
    <source>
        <dbReference type="Proteomes" id="UP001480595"/>
    </source>
</evidence>
<sequence>MHAVSYEPVSRHTITVEDLEAVAAHQGADFKKGDLLVVHTGMAEDIAPMNAEQQLQKMMDGQGGLIGIEGNEKAAKVIMYSA</sequence>
<dbReference type="InterPro" id="IPR007325">
    <property type="entry name" value="KFase/CYL"/>
</dbReference>
<dbReference type="GeneID" id="92098133"/>
<evidence type="ECO:0000256" key="1">
    <source>
        <dbReference type="ARBA" id="ARBA00007865"/>
    </source>
</evidence>
<dbReference type="InterPro" id="IPR037175">
    <property type="entry name" value="KFase_sf"/>
</dbReference>
<dbReference type="Gene3D" id="3.50.30.50">
    <property type="entry name" value="Putative cyclase"/>
    <property type="match status" value="1"/>
</dbReference>
<dbReference type="EMBL" id="JAQQWL010000013">
    <property type="protein sequence ID" value="KAK8043178.1"/>
    <property type="molecule type" value="Genomic_DNA"/>
</dbReference>
<dbReference type="RefSeq" id="XP_066710031.1">
    <property type="nucleotide sequence ID" value="XM_066865070.1"/>
</dbReference>
<comment type="similarity">
    <text evidence="1">Belongs to the Cyclase 1 superfamily.</text>
</comment>
<reference evidence="2 3" key="1">
    <citation type="submission" date="2023-01" db="EMBL/GenBank/DDBJ databases">
        <title>Analysis of 21 Apiospora genomes using comparative genomics revels a genus with tremendous synthesis potential of carbohydrate active enzymes and secondary metabolites.</title>
        <authorList>
            <person name="Sorensen T."/>
        </authorList>
    </citation>
    <scope>NUCLEOTIDE SEQUENCE [LARGE SCALE GENOMIC DNA]</scope>
    <source>
        <strain evidence="2 3">CBS 135458</strain>
    </source>
</reference>
<keyword evidence="3" id="KW-1185">Reference proteome</keyword>
<accession>A0ABR1T9C7</accession>
<dbReference type="Pfam" id="PF04199">
    <property type="entry name" value="Cyclase"/>
    <property type="match status" value="1"/>
</dbReference>
<evidence type="ECO:0000313" key="2">
    <source>
        <dbReference type="EMBL" id="KAK8043178.1"/>
    </source>
</evidence>
<organism evidence="2 3">
    <name type="scientific">Apiospora phragmitis</name>
    <dbReference type="NCBI Taxonomy" id="2905665"/>
    <lineage>
        <taxon>Eukaryota</taxon>
        <taxon>Fungi</taxon>
        <taxon>Dikarya</taxon>
        <taxon>Ascomycota</taxon>
        <taxon>Pezizomycotina</taxon>
        <taxon>Sordariomycetes</taxon>
        <taxon>Xylariomycetidae</taxon>
        <taxon>Amphisphaeriales</taxon>
        <taxon>Apiosporaceae</taxon>
        <taxon>Apiospora</taxon>
    </lineage>
</organism>
<dbReference type="Proteomes" id="UP001480595">
    <property type="component" value="Unassembled WGS sequence"/>
</dbReference>